<evidence type="ECO:0000313" key="2">
    <source>
        <dbReference type="EMBL" id="CUH49141.1"/>
    </source>
</evidence>
<dbReference type="SUPFAM" id="SSF56524">
    <property type="entry name" value="Oxidoreductase molybdopterin-binding domain"/>
    <property type="match status" value="1"/>
</dbReference>
<dbReference type="RefSeq" id="WP_145974999.1">
    <property type="nucleotide sequence ID" value="NZ_CYPU01000064.1"/>
</dbReference>
<name>A0A0P1F2D2_9RHOB</name>
<dbReference type="AlphaFoldDB" id="A0A0P1F2D2"/>
<dbReference type="GeneID" id="55494490"/>
<dbReference type="InterPro" id="IPR036374">
    <property type="entry name" value="OxRdtase_Mopterin-bd_sf"/>
</dbReference>
<dbReference type="OrthoDB" id="9798763at2"/>
<gene>
    <name evidence="2" type="ORF">RUA4292_03336</name>
</gene>
<reference evidence="2 3" key="1">
    <citation type="submission" date="2015-09" db="EMBL/GenBank/DDBJ databases">
        <authorList>
            <consortium name="Swine Surveillance"/>
        </authorList>
    </citation>
    <scope>NUCLEOTIDE SEQUENCE [LARGE SCALE GENOMIC DNA]</scope>
    <source>
        <strain evidence="2 3">CECT 4292</strain>
    </source>
</reference>
<evidence type="ECO:0000256" key="1">
    <source>
        <dbReference type="SAM" id="SignalP"/>
    </source>
</evidence>
<keyword evidence="1" id="KW-0732">Signal</keyword>
<dbReference type="EMBL" id="CYPU01000064">
    <property type="protein sequence ID" value="CUH49141.1"/>
    <property type="molecule type" value="Genomic_DNA"/>
</dbReference>
<sequence length="165" mass="18664">MAQIHYPRIYVVLFMLLLSFITPATARAEMTLETTTTTGSNAATNEFSLQDLDAMDQVTFSTSTIWTDDEVTFSGVPLKALLTELNTDGTSIEMVALNDYKVTMPLAELENDAPIIATRMDGETMSVRDKGPYWVVFPYDQDPKYRTETIYTFSIWQLKHLKVVD</sequence>
<accession>A0A0P1F2D2</accession>
<feature type="chain" id="PRO_5006062201" evidence="1">
    <location>
        <begin position="29"/>
        <end position="165"/>
    </location>
</feature>
<dbReference type="Proteomes" id="UP000050783">
    <property type="component" value="Unassembled WGS sequence"/>
</dbReference>
<protein>
    <submittedName>
        <fullName evidence="2">Oxidoreductase molybdopterin binding domain protein</fullName>
    </submittedName>
</protein>
<organism evidence="2 3">
    <name type="scientific">Ruegeria atlantica</name>
    <dbReference type="NCBI Taxonomy" id="81569"/>
    <lineage>
        <taxon>Bacteria</taxon>
        <taxon>Pseudomonadati</taxon>
        <taxon>Pseudomonadota</taxon>
        <taxon>Alphaproteobacteria</taxon>
        <taxon>Rhodobacterales</taxon>
        <taxon>Roseobacteraceae</taxon>
        <taxon>Ruegeria</taxon>
    </lineage>
</organism>
<dbReference type="Gene3D" id="3.90.420.10">
    <property type="entry name" value="Oxidoreductase, molybdopterin-binding domain"/>
    <property type="match status" value="1"/>
</dbReference>
<feature type="signal peptide" evidence="1">
    <location>
        <begin position="1"/>
        <end position="28"/>
    </location>
</feature>
<proteinExistence type="predicted"/>
<evidence type="ECO:0000313" key="3">
    <source>
        <dbReference type="Proteomes" id="UP000050783"/>
    </source>
</evidence>